<accession>A0A8K0TGK1</accession>
<dbReference type="InterPro" id="IPR016166">
    <property type="entry name" value="FAD-bd_PCMH"/>
</dbReference>
<keyword evidence="2" id="KW-0285">Flavoprotein</keyword>
<proteinExistence type="inferred from homology"/>
<gene>
    <name evidence="7" type="ORF">B0T11DRAFT_329222</name>
</gene>
<dbReference type="PANTHER" id="PTHR42973:SF13">
    <property type="entry name" value="FAD-BINDING PCMH-TYPE DOMAIN-CONTAINING PROTEIN"/>
    <property type="match status" value="1"/>
</dbReference>
<dbReference type="PROSITE" id="PS51387">
    <property type="entry name" value="FAD_PCMH"/>
    <property type="match status" value="1"/>
</dbReference>
<dbReference type="AlphaFoldDB" id="A0A8K0TGK1"/>
<dbReference type="InterPro" id="IPR006094">
    <property type="entry name" value="Oxid_FAD_bind_N"/>
</dbReference>
<keyword evidence="3" id="KW-0274">FAD</keyword>
<feature type="domain" description="FAD-binding PCMH-type" evidence="6">
    <location>
        <begin position="60"/>
        <end position="232"/>
    </location>
</feature>
<name>A0A8K0TGK1_9PEZI</name>
<comment type="caution">
    <text evidence="7">The sequence shown here is derived from an EMBL/GenBank/DDBJ whole genome shotgun (WGS) entry which is preliminary data.</text>
</comment>
<protein>
    <recommendedName>
        <fullName evidence="6">FAD-binding PCMH-type domain-containing protein</fullName>
    </recommendedName>
</protein>
<evidence type="ECO:0000256" key="4">
    <source>
        <dbReference type="ARBA" id="ARBA00023002"/>
    </source>
</evidence>
<sequence length="504" mass="54862">MHFKDLLVSLFAVSVAAAPPAVGFPKKGCDALAKKYPSSTFFPGTARYDFENEYGWSTSSYLGPACIFTPETSEAVSFAIKTVHQQKVKFAIRGGGAMPMDNAANIGSEGILIANTNLTQMEISEDRSVVAVGAGIRWPQLYAYLDQFGVTANGIRMGNVGVIGYLLGGGIGFYSYEHGISSVGVESFECVLADGRLVKASLTEHSDLFWALRGGENNFCHVTRANLRTLAIPSIQAAPVSYGGSEVQDRYIQSLVEFARYADKDPKASMEGQIRWDPRRSDDLLFDAFIFTSGDEPSPPGLQNFTAPVLPPIRGNLTTTTMGTWANQFPYDSDRGNRKIFHFFSIPAEARAMEICLEKYYETVRPLGGLDGFFTAFSIMPITKHVIDQSSANGGSPVGLDENSAPSLWLVESPSWTNAVDDAVVLQAHVDANAKINEALTAEGFEKLRFIYLSDASKAQLDDIFPSYGEENVRKLQAIRNKYDPASVFTTLQPGGAKVAHVEL</sequence>
<feature type="chain" id="PRO_5035462717" description="FAD-binding PCMH-type domain-containing protein" evidence="5">
    <location>
        <begin position="18"/>
        <end position="504"/>
    </location>
</feature>
<evidence type="ECO:0000256" key="1">
    <source>
        <dbReference type="ARBA" id="ARBA00005466"/>
    </source>
</evidence>
<dbReference type="Gene3D" id="3.30.465.10">
    <property type="match status" value="1"/>
</dbReference>
<dbReference type="InterPro" id="IPR050416">
    <property type="entry name" value="FAD-linked_Oxidoreductase"/>
</dbReference>
<evidence type="ECO:0000256" key="2">
    <source>
        <dbReference type="ARBA" id="ARBA00022630"/>
    </source>
</evidence>
<reference evidence="7" key="1">
    <citation type="journal article" date="2021" name="Nat. Commun.">
        <title>Genetic determinants of endophytism in the Arabidopsis root mycobiome.</title>
        <authorList>
            <person name="Mesny F."/>
            <person name="Miyauchi S."/>
            <person name="Thiergart T."/>
            <person name="Pickel B."/>
            <person name="Atanasova L."/>
            <person name="Karlsson M."/>
            <person name="Huettel B."/>
            <person name="Barry K.W."/>
            <person name="Haridas S."/>
            <person name="Chen C."/>
            <person name="Bauer D."/>
            <person name="Andreopoulos W."/>
            <person name="Pangilinan J."/>
            <person name="LaButti K."/>
            <person name="Riley R."/>
            <person name="Lipzen A."/>
            <person name="Clum A."/>
            <person name="Drula E."/>
            <person name="Henrissat B."/>
            <person name="Kohler A."/>
            <person name="Grigoriev I.V."/>
            <person name="Martin F.M."/>
            <person name="Hacquard S."/>
        </authorList>
    </citation>
    <scope>NUCLEOTIDE SEQUENCE</scope>
    <source>
        <strain evidence="7">MPI-CAGE-AT-0016</strain>
    </source>
</reference>
<dbReference type="OrthoDB" id="2151789at2759"/>
<comment type="similarity">
    <text evidence="1">Belongs to the oxygen-dependent FAD-linked oxidoreductase family.</text>
</comment>
<dbReference type="GO" id="GO:0016491">
    <property type="term" value="F:oxidoreductase activity"/>
    <property type="evidence" value="ECO:0007669"/>
    <property type="project" value="UniProtKB-KW"/>
</dbReference>
<dbReference type="EMBL" id="JAGPXD010000003">
    <property type="protein sequence ID" value="KAH7363230.1"/>
    <property type="molecule type" value="Genomic_DNA"/>
</dbReference>
<keyword evidence="4" id="KW-0560">Oxidoreductase</keyword>
<keyword evidence="8" id="KW-1185">Reference proteome</keyword>
<evidence type="ECO:0000256" key="3">
    <source>
        <dbReference type="ARBA" id="ARBA00022827"/>
    </source>
</evidence>
<evidence type="ECO:0000313" key="8">
    <source>
        <dbReference type="Proteomes" id="UP000813385"/>
    </source>
</evidence>
<dbReference type="SUPFAM" id="SSF56176">
    <property type="entry name" value="FAD-binding/transporter-associated domain-like"/>
    <property type="match status" value="1"/>
</dbReference>
<dbReference type="InterPro" id="IPR036318">
    <property type="entry name" value="FAD-bd_PCMH-like_sf"/>
</dbReference>
<dbReference type="Pfam" id="PF01565">
    <property type="entry name" value="FAD_binding_4"/>
    <property type="match status" value="1"/>
</dbReference>
<evidence type="ECO:0000313" key="7">
    <source>
        <dbReference type="EMBL" id="KAH7363230.1"/>
    </source>
</evidence>
<dbReference type="InterPro" id="IPR016169">
    <property type="entry name" value="FAD-bd_PCMH_sub2"/>
</dbReference>
<keyword evidence="5" id="KW-0732">Signal</keyword>
<evidence type="ECO:0000256" key="5">
    <source>
        <dbReference type="SAM" id="SignalP"/>
    </source>
</evidence>
<evidence type="ECO:0000259" key="6">
    <source>
        <dbReference type="PROSITE" id="PS51387"/>
    </source>
</evidence>
<feature type="signal peptide" evidence="5">
    <location>
        <begin position="1"/>
        <end position="17"/>
    </location>
</feature>
<dbReference type="PANTHER" id="PTHR42973">
    <property type="entry name" value="BINDING OXIDOREDUCTASE, PUTATIVE (AFU_ORTHOLOGUE AFUA_1G17690)-RELATED"/>
    <property type="match status" value="1"/>
</dbReference>
<dbReference type="GO" id="GO:0071949">
    <property type="term" value="F:FAD binding"/>
    <property type="evidence" value="ECO:0007669"/>
    <property type="project" value="InterPro"/>
</dbReference>
<organism evidence="7 8">
    <name type="scientific">Plectosphaerella cucumerina</name>
    <dbReference type="NCBI Taxonomy" id="40658"/>
    <lineage>
        <taxon>Eukaryota</taxon>
        <taxon>Fungi</taxon>
        <taxon>Dikarya</taxon>
        <taxon>Ascomycota</taxon>
        <taxon>Pezizomycotina</taxon>
        <taxon>Sordariomycetes</taxon>
        <taxon>Hypocreomycetidae</taxon>
        <taxon>Glomerellales</taxon>
        <taxon>Plectosphaerellaceae</taxon>
        <taxon>Plectosphaerella</taxon>
    </lineage>
</organism>
<dbReference type="Proteomes" id="UP000813385">
    <property type="component" value="Unassembled WGS sequence"/>
</dbReference>